<feature type="region of interest" description="Disordered" evidence="1">
    <location>
        <begin position="133"/>
        <end position="272"/>
    </location>
</feature>
<evidence type="ECO:0000313" key="2">
    <source>
        <dbReference type="EMBL" id="KAF2312863.1"/>
    </source>
</evidence>
<accession>A0A6A6MKH5</accession>
<organism evidence="2 3">
    <name type="scientific">Hevea brasiliensis</name>
    <name type="common">Para rubber tree</name>
    <name type="synonym">Siphonia brasiliensis</name>
    <dbReference type="NCBI Taxonomy" id="3981"/>
    <lineage>
        <taxon>Eukaryota</taxon>
        <taxon>Viridiplantae</taxon>
        <taxon>Streptophyta</taxon>
        <taxon>Embryophyta</taxon>
        <taxon>Tracheophyta</taxon>
        <taxon>Spermatophyta</taxon>
        <taxon>Magnoliopsida</taxon>
        <taxon>eudicotyledons</taxon>
        <taxon>Gunneridae</taxon>
        <taxon>Pentapetalae</taxon>
        <taxon>rosids</taxon>
        <taxon>fabids</taxon>
        <taxon>Malpighiales</taxon>
        <taxon>Euphorbiaceae</taxon>
        <taxon>Crotonoideae</taxon>
        <taxon>Micrandreae</taxon>
        <taxon>Hevea</taxon>
    </lineage>
</organism>
<evidence type="ECO:0000256" key="1">
    <source>
        <dbReference type="SAM" id="MobiDB-lite"/>
    </source>
</evidence>
<feature type="compositionally biased region" description="Basic and acidic residues" evidence="1">
    <location>
        <begin position="151"/>
        <end position="171"/>
    </location>
</feature>
<dbReference type="Proteomes" id="UP000467840">
    <property type="component" value="Chromosome 14"/>
</dbReference>
<dbReference type="EMBL" id="JAAGAX010000006">
    <property type="protein sequence ID" value="KAF2312863.1"/>
    <property type="molecule type" value="Genomic_DNA"/>
</dbReference>
<reference evidence="2 3" key="1">
    <citation type="journal article" date="2020" name="Mol. Plant">
        <title>The Chromosome-Based Rubber Tree Genome Provides New Insights into Spurge Genome Evolution and Rubber Biosynthesis.</title>
        <authorList>
            <person name="Liu J."/>
            <person name="Shi C."/>
            <person name="Shi C.C."/>
            <person name="Li W."/>
            <person name="Zhang Q.J."/>
            <person name="Zhang Y."/>
            <person name="Li K."/>
            <person name="Lu H.F."/>
            <person name="Shi C."/>
            <person name="Zhu S.T."/>
            <person name="Xiao Z.Y."/>
            <person name="Nan H."/>
            <person name="Yue Y."/>
            <person name="Zhu X.G."/>
            <person name="Wu Y."/>
            <person name="Hong X.N."/>
            <person name="Fan G.Y."/>
            <person name="Tong Y."/>
            <person name="Zhang D."/>
            <person name="Mao C.L."/>
            <person name="Liu Y.L."/>
            <person name="Hao S.J."/>
            <person name="Liu W.Q."/>
            <person name="Lv M.Q."/>
            <person name="Zhang H.B."/>
            <person name="Liu Y."/>
            <person name="Hu-Tang G.R."/>
            <person name="Wang J.P."/>
            <person name="Wang J.H."/>
            <person name="Sun Y.H."/>
            <person name="Ni S.B."/>
            <person name="Chen W.B."/>
            <person name="Zhang X.C."/>
            <person name="Jiao Y.N."/>
            <person name="Eichler E.E."/>
            <person name="Li G.H."/>
            <person name="Liu X."/>
            <person name="Gao L.Z."/>
        </authorList>
    </citation>
    <scope>NUCLEOTIDE SEQUENCE [LARGE SCALE GENOMIC DNA]</scope>
    <source>
        <strain evidence="3">cv. GT1</strain>
        <tissue evidence="2">Leaf</tissue>
    </source>
</reference>
<evidence type="ECO:0000313" key="3">
    <source>
        <dbReference type="Proteomes" id="UP000467840"/>
    </source>
</evidence>
<feature type="compositionally biased region" description="Polar residues" evidence="1">
    <location>
        <begin position="181"/>
        <end position="194"/>
    </location>
</feature>
<proteinExistence type="predicted"/>
<dbReference type="PANTHER" id="PTHR33673">
    <property type="entry name" value="SUPPRESSOR SRP40-LIKE PROTEIN"/>
    <property type="match status" value="1"/>
</dbReference>
<sequence length="283" mass="29940">MGPSEPEAKQTSLVMGSEHQSETSDGLKINPASNSSEENHTAHEKRLSSASASSSCSSFEDPGFSPSETALNTGSATQSPPTQLMERPTETATSSSYRIPSSVFASKPSGPNDWSVASSESLFSIHMGNMSFTKTKQTGLRHPSHQTPNKKSGETERLSEAKAAEAMREIVSENEADATKHNSTAKIAHQSASFRRSDVSGASGKSFAFPILTGDHKTDSSQKRNASSPVNSQPHTPKVSQDPDSSQQKSQPGTPNPEPAPKAPPNAAQGKWYSCLPCCSSCS</sequence>
<feature type="compositionally biased region" description="Basic and acidic residues" evidence="1">
    <location>
        <begin position="37"/>
        <end position="47"/>
    </location>
</feature>
<comment type="caution">
    <text evidence="2">The sequence shown here is derived from an EMBL/GenBank/DDBJ whole genome shotgun (WGS) entry which is preliminary data.</text>
</comment>
<feature type="region of interest" description="Disordered" evidence="1">
    <location>
        <begin position="1"/>
        <end position="116"/>
    </location>
</feature>
<name>A0A6A6MKH5_HEVBR</name>
<dbReference type="PANTHER" id="PTHR33673:SF38">
    <property type="entry name" value="CHROMODOMAIN-HELICASE-DNA-BINDING PROTEIN 7-LIKE"/>
    <property type="match status" value="1"/>
</dbReference>
<feature type="compositionally biased region" description="Polar residues" evidence="1">
    <location>
        <begin position="66"/>
        <end position="82"/>
    </location>
</feature>
<feature type="compositionally biased region" description="Pro residues" evidence="1">
    <location>
        <begin position="254"/>
        <end position="264"/>
    </location>
</feature>
<keyword evidence="3" id="KW-1185">Reference proteome</keyword>
<feature type="compositionally biased region" description="Low complexity" evidence="1">
    <location>
        <begin position="48"/>
        <end position="58"/>
    </location>
</feature>
<feature type="compositionally biased region" description="Polar residues" evidence="1">
    <location>
        <begin position="90"/>
        <end position="99"/>
    </location>
</feature>
<protein>
    <submittedName>
        <fullName evidence="2">Uncharacterized protein</fullName>
    </submittedName>
</protein>
<gene>
    <name evidence="2" type="ORF">GH714_040916</name>
</gene>
<feature type="compositionally biased region" description="Polar residues" evidence="1">
    <location>
        <begin position="223"/>
        <end position="239"/>
    </location>
</feature>
<feature type="compositionally biased region" description="Low complexity" evidence="1">
    <location>
        <begin position="240"/>
        <end position="252"/>
    </location>
</feature>
<dbReference type="AlphaFoldDB" id="A0A6A6MKH5"/>